<comment type="caution">
    <text evidence="1">The sequence shown here is derived from an EMBL/GenBank/DDBJ whole genome shotgun (WGS) entry which is preliminary data.</text>
</comment>
<dbReference type="AlphaFoldDB" id="A0A399CSP5"/>
<reference evidence="1 2" key="1">
    <citation type="journal article" date="2015" name="Int. J. Syst. Evol. Microbiol.">
        <title>Mariniphaga sediminis sp. nov., isolated from coastal sediment.</title>
        <authorList>
            <person name="Wang F.Q."/>
            <person name="Shen Q.Y."/>
            <person name="Chen G.J."/>
            <person name="Du Z.J."/>
        </authorList>
    </citation>
    <scope>NUCLEOTIDE SEQUENCE [LARGE SCALE GENOMIC DNA]</scope>
    <source>
        <strain evidence="1 2">SY21</strain>
    </source>
</reference>
<accession>A0A399CSP5</accession>
<keyword evidence="2" id="KW-1185">Reference proteome</keyword>
<protein>
    <submittedName>
        <fullName evidence="1">Transposase</fullName>
    </submittedName>
</protein>
<proteinExistence type="predicted"/>
<gene>
    <name evidence="1" type="ORF">D1164_23585</name>
</gene>
<evidence type="ECO:0000313" key="1">
    <source>
        <dbReference type="EMBL" id="RIH62697.1"/>
    </source>
</evidence>
<dbReference type="RefSeq" id="WP_119352356.1">
    <property type="nucleotide sequence ID" value="NZ_QWET01000062.1"/>
</dbReference>
<sequence>MEQIDTYGELLKLVLPDEIFEYFEIVNLSVDAKSIHVYLDERDIKPLKYKKEKLTSKGFHSEVVIQDFPIRRKAAMLHVRRRRWLIEATGEVVSREWDSVAEGTRYTKDFASFLKGVLGHVPNQRK</sequence>
<evidence type="ECO:0000313" key="2">
    <source>
        <dbReference type="Proteomes" id="UP000266441"/>
    </source>
</evidence>
<dbReference type="EMBL" id="QWET01000062">
    <property type="protein sequence ID" value="RIH62697.1"/>
    <property type="molecule type" value="Genomic_DNA"/>
</dbReference>
<dbReference type="Proteomes" id="UP000266441">
    <property type="component" value="Unassembled WGS sequence"/>
</dbReference>
<name>A0A399CSP5_9BACT</name>
<organism evidence="1 2">
    <name type="scientific">Mariniphaga sediminis</name>
    <dbReference type="NCBI Taxonomy" id="1628158"/>
    <lineage>
        <taxon>Bacteria</taxon>
        <taxon>Pseudomonadati</taxon>
        <taxon>Bacteroidota</taxon>
        <taxon>Bacteroidia</taxon>
        <taxon>Marinilabiliales</taxon>
        <taxon>Prolixibacteraceae</taxon>
        <taxon>Mariniphaga</taxon>
    </lineage>
</organism>
<dbReference type="OrthoDB" id="1119824at2"/>